<keyword evidence="2" id="KW-0732">Signal</keyword>
<evidence type="ECO:0000313" key="4">
    <source>
        <dbReference type="Proteomes" id="UP000030750"/>
    </source>
</evidence>
<evidence type="ECO:0000256" key="1">
    <source>
        <dbReference type="SAM" id="MobiDB-lite"/>
    </source>
</evidence>
<name>U6M0A9_9EIME</name>
<feature type="signal peptide" evidence="2">
    <location>
        <begin position="1"/>
        <end position="23"/>
    </location>
</feature>
<evidence type="ECO:0000256" key="2">
    <source>
        <dbReference type="SAM" id="SignalP"/>
    </source>
</evidence>
<dbReference type="AlphaFoldDB" id="U6M0A9"/>
<protein>
    <submittedName>
        <fullName evidence="3">SAG family member</fullName>
    </submittedName>
</protein>
<reference evidence="3" key="1">
    <citation type="submission" date="2013-10" db="EMBL/GenBank/DDBJ databases">
        <title>Genomic analysis of the causative agents of coccidiosis in chickens.</title>
        <authorList>
            <person name="Reid A.J."/>
            <person name="Blake D."/>
            <person name="Billington K."/>
            <person name="Browne H."/>
            <person name="Dunn M."/>
            <person name="Hung S."/>
            <person name="Kawahara F."/>
            <person name="Miranda-Saavedra D."/>
            <person name="Mourier T."/>
            <person name="Nagra H."/>
            <person name="Otto T.D."/>
            <person name="Rawlings N."/>
            <person name="Sanchez A."/>
            <person name="Sanders M."/>
            <person name="Subramaniam C."/>
            <person name="Tay Y."/>
            <person name="Dear P."/>
            <person name="Doerig C."/>
            <person name="Gruber A."/>
            <person name="Parkinson J."/>
            <person name="Shirley M."/>
            <person name="Wan K.L."/>
            <person name="Berriman M."/>
            <person name="Tomley F."/>
            <person name="Pain A."/>
        </authorList>
    </citation>
    <scope>NUCLEOTIDE SEQUENCE [LARGE SCALE GENOMIC DNA]</scope>
    <source>
        <strain evidence="3">Houghton</strain>
    </source>
</reference>
<dbReference type="EMBL" id="HG716015">
    <property type="protein sequence ID" value="CDJ54289.1"/>
    <property type="molecule type" value="Genomic_DNA"/>
</dbReference>
<gene>
    <name evidence="3" type="ORF">EBH_0045870</name>
</gene>
<accession>U6M0A9</accession>
<evidence type="ECO:0000313" key="3">
    <source>
        <dbReference type="EMBL" id="CDJ54289.1"/>
    </source>
</evidence>
<dbReference type="Proteomes" id="UP000030750">
    <property type="component" value="Unassembled WGS sequence"/>
</dbReference>
<reference evidence="3" key="2">
    <citation type="submission" date="2013-10" db="EMBL/GenBank/DDBJ databases">
        <authorList>
            <person name="Aslett M."/>
        </authorList>
    </citation>
    <scope>NUCLEOTIDE SEQUENCE [LARGE SCALE GENOMIC DNA]</scope>
    <source>
        <strain evidence="3">Houghton</strain>
    </source>
</reference>
<organism evidence="3 4">
    <name type="scientific">Eimeria brunetti</name>
    <dbReference type="NCBI Taxonomy" id="51314"/>
    <lineage>
        <taxon>Eukaryota</taxon>
        <taxon>Sar</taxon>
        <taxon>Alveolata</taxon>
        <taxon>Apicomplexa</taxon>
        <taxon>Conoidasida</taxon>
        <taxon>Coccidia</taxon>
        <taxon>Eucoccidiorida</taxon>
        <taxon>Eimeriorina</taxon>
        <taxon>Eimeriidae</taxon>
        <taxon>Eimeria</taxon>
    </lineage>
</organism>
<dbReference type="VEuPathDB" id="ToxoDB:EBH_0045870"/>
<feature type="region of interest" description="Disordered" evidence="1">
    <location>
        <begin position="172"/>
        <end position="193"/>
    </location>
</feature>
<keyword evidence="4" id="KW-1185">Reference proteome</keyword>
<feature type="chain" id="PRO_5004673168" evidence="2">
    <location>
        <begin position="24"/>
        <end position="269"/>
    </location>
</feature>
<proteinExistence type="predicted"/>
<sequence length="269" mass="28504">MAPLYRAAGAICLAALCGLKSEALQSTTYKFTAEEVTDEAYVAVNLVRNGKLPVHIEGVARDAGLATSLKAKIETDEDVAENTCKPLEIPKLKTMFYHIFDSQTAPDYRQLLQDALDEGLEVFKEKKGANTGNAWKEIWATHAGASLAHLLGSNSTAIACVIGKCTTVESDGGGGGGRMSTHLREGRSQPGGDASTEKAALFCELSPAAKADEAPFSEEYYDGLIARTDLLKHMTEDDLKAPSNDGIAPVALPAVLIAGFVAMLTAPFL</sequence>